<dbReference type="PANTHER" id="PTHR46438">
    <property type="entry name" value="ALPHA/BETA-HYDROLASES SUPERFAMILY PROTEIN"/>
    <property type="match status" value="1"/>
</dbReference>
<evidence type="ECO:0000313" key="3">
    <source>
        <dbReference type="Proteomes" id="UP000264006"/>
    </source>
</evidence>
<reference evidence="2 3" key="1">
    <citation type="submission" date="2018-09" db="EMBL/GenBank/DDBJ databases">
        <title>Complete genome sequence of Euzebya sp. DY32-46 isolated from seawater of Pacific Ocean.</title>
        <authorList>
            <person name="Xu L."/>
            <person name="Wu Y.-H."/>
            <person name="Xu X.-W."/>
        </authorList>
    </citation>
    <scope>NUCLEOTIDE SEQUENCE [LARGE SCALE GENOMIC DNA]</scope>
    <source>
        <strain evidence="2 3">DY32-46</strain>
    </source>
</reference>
<dbReference type="RefSeq" id="WP_114591586.1">
    <property type="nucleotide sequence ID" value="NZ_CP031165.1"/>
</dbReference>
<sequence length="268" mass="28573">MESYLADHVTRVGAGNGEPLLLIHGLGHCKEAWDPVIGLLGARFDVAAIDLPGFGGAPALEETPDDHSLSAFCEQVMDGLGWDRAHVAGNSLGGLIAIRMASRGRALSATALSPGGMIRGWEKPWARGMLRVAKHVPSRLLPLGVFSDTALGRKALLGLMFGKPGRMTPSYARSAMAAPARATVFEETLDAVDEIDHLPPPTVPVTIAWGSRDMLLFPWQGQRWKATLPDARLVTLRGLGHVPMPDDPGLVTDVITRTTELAQDAPST</sequence>
<dbReference type="Pfam" id="PF12697">
    <property type="entry name" value="Abhydrolase_6"/>
    <property type="match status" value="1"/>
</dbReference>
<proteinExistence type="predicted"/>
<organism evidence="2 3">
    <name type="scientific">Euzebya pacifica</name>
    <dbReference type="NCBI Taxonomy" id="1608957"/>
    <lineage>
        <taxon>Bacteria</taxon>
        <taxon>Bacillati</taxon>
        <taxon>Actinomycetota</taxon>
        <taxon>Nitriliruptoria</taxon>
        <taxon>Euzebyales</taxon>
    </lineage>
</organism>
<dbReference type="Gene3D" id="3.40.50.1820">
    <property type="entry name" value="alpha/beta hydrolase"/>
    <property type="match status" value="1"/>
</dbReference>
<protein>
    <submittedName>
        <fullName evidence="2">Putative hydrolase</fullName>
    </submittedName>
</protein>
<dbReference type="InterPro" id="IPR000073">
    <property type="entry name" value="AB_hydrolase_1"/>
</dbReference>
<dbReference type="Proteomes" id="UP000264006">
    <property type="component" value="Chromosome"/>
</dbReference>
<dbReference type="GO" id="GO:0016787">
    <property type="term" value="F:hydrolase activity"/>
    <property type="evidence" value="ECO:0007669"/>
    <property type="project" value="UniProtKB-KW"/>
</dbReference>
<dbReference type="OrthoDB" id="3371334at2"/>
<name>A0A346XXS8_9ACTN</name>
<evidence type="ECO:0000259" key="1">
    <source>
        <dbReference type="Pfam" id="PF12697"/>
    </source>
</evidence>
<dbReference type="SUPFAM" id="SSF53474">
    <property type="entry name" value="alpha/beta-Hydrolases"/>
    <property type="match status" value="1"/>
</dbReference>
<dbReference type="PRINTS" id="PR00111">
    <property type="entry name" value="ABHYDROLASE"/>
</dbReference>
<dbReference type="InterPro" id="IPR029058">
    <property type="entry name" value="AB_hydrolase_fold"/>
</dbReference>
<keyword evidence="3" id="KW-1185">Reference proteome</keyword>
<dbReference type="PANTHER" id="PTHR46438:SF11">
    <property type="entry name" value="LIPASE-RELATED"/>
    <property type="match status" value="1"/>
</dbReference>
<feature type="domain" description="AB hydrolase-1" evidence="1">
    <location>
        <begin position="20"/>
        <end position="252"/>
    </location>
</feature>
<dbReference type="KEGG" id="euz:DVS28_a2343"/>
<accession>A0A346XXS8</accession>
<dbReference type="EMBL" id="CP031165">
    <property type="protein sequence ID" value="AXV07025.1"/>
    <property type="molecule type" value="Genomic_DNA"/>
</dbReference>
<gene>
    <name evidence="2" type="ORF">DVS28_a2343</name>
</gene>
<evidence type="ECO:0000313" key="2">
    <source>
        <dbReference type="EMBL" id="AXV07025.1"/>
    </source>
</evidence>
<keyword evidence="2" id="KW-0378">Hydrolase</keyword>
<dbReference type="AlphaFoldDB" id="A0A346XXS8"/>